<dbReference type="Proteomes" id="UP000803844">
    <property type="component" value="Unassembled WGS sequence"/>
</dbReference>
<accession>A0A9P4XVP7</accession>
<gene>
    <name evidence="1" type="ORF">M406DRAFT_324210</name>
</gene>
<sequence length="99" mass="10996">MTRKVMKIADVETWKGSIYNPNGDVTVAELFVPPRRLEPFCQPGDSGSLVVDGEGHLVGLLWSLADDDTIVTDIRVVFESIREKMELKADTVFGVPTKF</sequence>
<proteinExistence type="predicted"/>
<reference evidence="1" key="1">
    <citation type="journal article" date="2020" name="Phytopathology">
        <title>Genome sequence of the chestnut blight fungus Cryphonectria parasitica EP155: A fundamental resource for an archetypical invasive plant pathogen.</title>
        <authorList>
            <person name="Crouch J.A."/>
            <person name="Dawe A."/>
            <person name="Aerts A."/>
            <person name="Barry K."/>
            <person name="Churchill A.C.L."/>
            <person name="Grimwood J."/>
            <person name="Hillman B."/>
            <person name="Milgroom M.G."/>
            <person name="Pangilinan J."/>
            <person name="Smith M."/>
            <person name="Salamov A."/>
            <person name="Schmutz J."/>
            <person name="Yadav J."/>
            <person name="Grigoriev I.V."/>
            <person name="Nuss D."/>
        </authorList>
    </citation>
    <scope>NUCLEOTIDE SEQUENCE</scope>
    <source>
        <strain evidence="1">EP155</strain>
    </source>
</reference>
<protein>
    <submittedName>
        <fullName evidence="1">Uncharacterized protein</fullName>
    </submittedName>
</protein>
<dbReference type="InterPro" id="IPR043504">
    <property type="entry name" value="Peptidase_S1_PA_chymotrypsin"/>
</dbReference>
<dbReference type="RefSeq" id="XP_040772646.1">
    <property type="nucleotide sequence ID" value="XM_040919836.1"/>
</dbReference>
<dbReference type="AlphaFoldDB" id="A0A9P4XVP7"/>
<organism evidence="1 2">
    <name type="scientific">Cryphonectria parasitica (strain ATCC 38755 / EP155)</name>
    <dbReference type="NCBI Taxonomy" id="660469"/>
    <lineage>
        <taxon>Eukaryota</taxon>
        <taxon>Fungi</taxon>
        <taxon>Dikarya</taxon>
        <taxon>Ascomycota</taxon>
        <taxon>Pezizomycotina</taxon>
        <taxon>Sordariomycetes</taxon>
        <taxon>Sordariomycetidae</taxon>
        <taxon>Diaporthales</taxon>
        <taxon>Cryphonectriaceae</taxon>
        <taxon>Cryphonectria-Endothia species complex</taxon>
        <taxon>Cryphonectria</taxon>
    </lineage>
</organism>
<dbReference type="Gene3D" id="2.40.10.10">
    <property type="entry name" value="Trypsin-like serine proteases"/>
    <property type="match status" value="1"/>
</dbReference>
<keyword evidence="2" id="KW-1185">Reference proteome</keyword>
<comment type="caution">
    <text evidence="1">The sequence shown here is derived from an EMBL/GenBank/DDBJ whole genome shotgun (WGS) entry which is preliminary data.</text>
</comment>
<dbReference type="EMBL" id="MU032351">
    <property type="protein sequence ID" value="KAF3761667.1"/>
    <property type="molecule type" value="Genomic_DNA"/>
</dbReference>
<name>A0A9P4XVP7_CRYP1</name>
<evidence type="ECO:0000313" key="2">
    <source>
        <dbReference type="Proteomes" id="UP000803844"/>
    </source>
</evidence>
<dbReference type="OrthoDB" id="5424209at2759"/>
<dbReference type="GeneID" id="63836965"/>
<evidence type="ECO:0000313" key="1">
    <source>
        <dbReference type="EMBL" id="KAF3761667.1"/>
    </source>
</evidence>